<dbReference type="EMBL" id="CATNWA010014359">
    <property type="protein sequence ID" value="CAI9570896.1"/>
    <property type="molecule type" value="Genomic_DNA"/>
</dbReference>
<name>A0ABN9DE68_9NEOB</name>
<dbReference type="Gene3D" id="2.60.40.4060">
    <property type="entry name" value="Reeler domain"/>
    <property type="match status" value="1"/>
</dbReference>
<gene>
    <name evidence="2" type="ORF">SPARVUS_LOCUS7161918</name>
</gene>
<dbReference type="InterPro" id="IPR002861">
    <property type="entry name" value="Reeler_dom"/>
</dbReference>
<sequence length="184" mass="20328">GNAVGSFSLIDDAVSQLLTCGTVQDSAVSQTSKRKKSMVEVYWIAPSNAPQHVQFLVTVVAKYSIYWGPGENSRTSCFSNYSSTCPTDFNYCCITSANQVSSNTAVQRASGCGRSKFCVRNPTSCDPERDTQCFFLSFQKKSNSMQIELSGPGKGYVSFALSHDQWMGDDDYYLCVIEMTRQLM</sequence>
<dbReference type="InterPro" id="IPR042307">
    <property type="entry name" value="Reeler_sf"/>
</dbReference>
<dbReference type="CDD" id="cd08544">
    <property type="entry name" value="Reeler"/>
    <property type="match status" value="1"/>
</dbReference>
<protein>
    <recommendedName>
        <fullName evidence="1">Reelin domain-containing protein</fullName>
    </recommendedName>
</protein>
<dbReference type="Proteomes" id="UP001162483">
    <property type="component" value="Unassembled WGS sequence"/>
</dbReference>
<reference evidence="2" key="1">
    <citation type="submission" date="2023-05" db="EMBL/GenBank/DDBJ databases">
        <authorList>
            <person name="Stuckert A."/>
        </authorList>
    </citation>
    <scope>NUCLEOTIDE SEQUENCE</scope>
</reference>
<dbReference type="PANTHER" id="PTHR45828">
    <property type="entry name" value="CYTOCHROME B561/FERRIC REDUCTASE TRANSMEMBRANE"/>
    <property type="match status" value="1"/>
</dbReference>
<proteinExistence type="predicted"/>
<dbReference type="PANTHER" id="PTHR45828:SF3">
    <property type="entry name" value="FERRIC-CHELATE REDUCTASE 1"/>
    <property type="match status" value="1"/>
</dbReference>
<feature type="domain" description="Reelin" evidence="1">
    <location>
        <begin position="1"/>
        <end position="89"/>
    </location>
</feature>
<feature type="non-terminal residue" evidence="2">
    <location>
        <position position="1"/>
    </location>
</feature>
<accession>A0ABN9DE68</accession>
<dbReference type="Pfam" id="PF02014">
    <property type="entry name" value="Reeler"/>
    <property type="match status" value="1"/>
</dbReference>
<dbReference type="PROSITE" id="PS51019">
    <property type="entry name" value="REELIN"/>
    <property type="match status" value="1"/>
</dbReference>
<keyword evidence="3" id="KW-1185">Reference proteome</keyword>
<organism evidence="2 3">
    <name type="scientific">Staurois parvus</name>
    <dbReference type="NCBI Taxonomy" id="386267"/>
    <lineage>
        <taxon>Eukaryota</taxon>
        <taxon>Metazoa</taxon>
        <taxon>Chordata</taxon>
        <taxon>Craniata</taxon>
        <taxon>Vertebrata</taxon>
        <taxon>Euteleostomi</taxon>
        <taxon>Amphibia</taxon>
        <taxon>Batrachia</taxon>
        <taxon>Anura</taxon>
        <taxon>Neobatrachia</taxon>
        <taxon>Ranoidea</taxon>
        <taxon>Ranidae</taxon>
        <taxon>Staurois</taxon>
    </lineage>
</organism>
<comment type="caution">
    <text evidence="2">The sequence shown here is derived from an EMBL/GenBank/DDBJ whole genome shotgun (WGS) entry which is preliminary data.</text>
</comment>
<evidence type="ECO:0000313" key="3">
    <source>
        <dbReference type="Proteomes" id="UP001162483"/>
    </source>
</evidence>
<evidence type="ECO:0000259" key="1">
    <source>
        <dbReference type="PROSITE" id="PS51019"/>
    </source>
</evidence>
<evidence type="ECO:0000313" key="2">
    <source>
        <dbReference type="EMBL" id="CAI9570896.1"/>
    </source>
</evidence>
<dbReference type="InterPro" id="IPR051237">
    <property type="entry name" value="Ferric-chelate_Red/DefProt"/>
</dbReference>